<keyword evidence="1" id="KW-1133">Transmembrane helix</keyword>
<dbReference type="CDD" id="cd12108">
    <property type="entry name" value="Hr-like"/>
    <property type="match status" value="1"/>
</dbReference>
<organism evidence="3 4">
    <name type="scientific">Caballeronia novacaledonica</name>
    <dbReference type="NCBI Taxonomy" id="1544861"/>
    <lineage>
        <taxon>Bacteria</taxon>
        <taxon>Pseudomonadati</taxon>
        <taxon>Pseudomonadota</taxon>
        <taxon>Betaproteobacteria</taxon>
        <taxon>Burkholderiales</taxon>
        <taxon>Burkholderiaceae</taxon>
        <taxon>Caballeronia</taxon>
    </lineage>
</organism>
<keyword evidence="1" id="KW-0472">Membrane</keyword>
<dbReference type="AlphaFoldDB" id="A0AA37IGQ3"/>
<dbReference type="Gene3D" id="1.20.120.520">
    <property type="entry name" value="nmb1532 protein domain like"/>
    <property type="match status" value="1"/>
</dbReference>
<comment type="caution">
    <text evidence="3">The sequence shown here is derived from an EMBL/GenBank/DDBJ whole genome shotgun (WGS) entry which is preliminary data.</text>
</comment>
<dbReference type="Proteomes" id="UP001055111">
    <property type="component" value="Unassembled WGS sequence"/>
</dbReference>
<evidence type="ECO:0000259" key="2">
    <source>
        <dbReference type="Pfam" id="PF01814"/>
    </source>
</evidence>
<dbReference type="PANTHER" id="PTHR35585:SF1">
    <property type="entry name" value="HHE DOMAIN PROTEIN (AFU_ORTHOLOGUE AFUA_4G00730)"/>
    <property type="match status" value="1"/>
</dbReference>
<feature type="domain" description="Hemerythrin-like" evidence="2">
    <location>
        <begin position="9"/>
        <end position="124"/>
    </location>
</feature>
<proteinExistence type="predicted"/>
<accession>A0AA37IGQ3</accession>
<sequence length="201" mass="22652">MNISSFPLITSMIRMDHTHVMAAFHRYHAETSWPRKRAIVELVCTALEIHAQLEEEIFYPALGEAMAGDERLTKSKPEHDKMREDIAKLRSMGPEDAAYDARFMQLMREVMHHVADEETVLLPTAERALASQLSDLGMRMTKRRIQLVAQHRPGAIAANTVGTFPFASLTLASIGALALARCLRPNSAHRRSRTYLSSRLT</sequence>
<dbReference type="RefSeq" id="WP_238215908.1">
    <property type="nucleotide sequence ID" value="NZ_BPUS01000018.1"/>
</dbReference>
<evidence type="ECO:0000313" key="3">
    <source>
        <dbReference type="EMBL" id="GJH28882.1"/>
    </source>
</evidence>
<dbReference type="InterPro" id="IPR012312">
    <property type="entry name" value="Hemerythrin-like"/>
</dbReference>
<dbReference type="Pfam" id="PF01814">
    <property type="entry name" value="Hemerythrin"/>
    <property type="match status" value="1"/>
</dbReference>
<protein>
    <submittedName>
        <fullName evidence="3">Hemerythrin domain-containing protein</fullName>
    </submittedName>
</protein>
<evidence type="ECO:0000313" key="4">
    <source>
        <dbReference type="Proteomes" id="UP001055111"/>
    </source>
</evidence>
<gene>
    <name evidence="3" type="ORF">CBA19CS42_30220</name>
</gene>
<reference evidence="3" key="1">
    <citation type="submission" date="2022-09" db="EMBL/GenBank/DDBJ databases">
        <title>Isolation and characterization of 3-chlorobenzoate degrading bacteria from soils in Shizuoka.</title>
        <authorList>
            <person name="Ifat A."/>
            <person name="Ogawa N."/>
            <person name="Kimbara K."/>
            <person name="Moriuchi R."/>
            <person name="Dohra H."/>
            <person name="Shintani M."/>
        </authorList>
    </citation>
    <scope>NUCLEOTIDE SEQUENCE</scope>
    <source>
        <strain evidence="3">19CS4-2</strain>
    </source>
</reference>
<dbReference type="EMBL" id="BPUS01000018">
    <property type="protein sequence ID" value="GJH28882.1"/>
    <property type="molecule type" value="Genomic_DNA"/>
</dbReference>
<feature type="transmembrane region" description="Helical" evidence="1">
    <location>
        <begin position="164"/>
        <end position="183"/>
    </location>
</feature>
<keyword evidence="1" id="KW-0812">Transmembrane</keyword>
<evidence type="ECO:0000256" key="1">
    <source>
        <dbReference type="SAM" id="Phobius"/>
    </source>
</evidence>
<dbReference type="PANTHER" id="PTHR35585">
    <property type="entry name" value="HHE DOMAIN PROTEIN (AFU_ORTHOLOGUE AFUA_4G00730)"/>
    <property type="match status" value="1"/>
</dbReference>
<name>A0AA37IGQ3_9BURK</name>